<protein>
    <submittedName>
        <fullName evidence="2">Uncharacterized protein</fullName>
    </submittedName>
</protein>
<dbReference type="AlphaFoldDB" id="A0A0F9S9F3"/>
<organism evidence="2">
    <name type="scientific">marine sediment metagenome</name>
    <dbReference type="NCBI Taxonomy" id="412755"/>
    <lineage>
        <taxon>unclassified sequences</taxon>
        <taxon>metagenomes</taxon>
        <taxon>ecological metagenomes</taxon>
    </lineage>
</organism>
<comment type="caution">
    <text evidence="2">The sequence shown here is derived from an EMBL/GenBank/DDBJ whole genome shotgun (WGS) entry which is preliminary data.</text>
</comment>
<feature type="compositionally biased region" description="Basic and acidic residues" evidence="1">
    <location>
        <begin position="15"/>
        <end position="26"/>
    </location>
</feature>
<reference evidence="2" key="1">
    <citation type="journal article" date="2015" name="Nature">
        <title>Complex archaea that bridge the gap between prokaryotes and eukaryotes.</title>
        <authorList>
            <person name="Spang A."/>
            <person name="Saw J.H."/>
            <person name="Jorgensen S.L."/>
            <person name="Zaremba-Niedzwiedzka K."/>
            <person name="Martijn J."/>
            <person name="Lind A.E."/>
            <person name="van Eijk R."/>
            <person name="Schleper C."/>
            <person name="Guy L."/>
            <person name="Ettema T.J."/>
        </authorList>
    </citation>
    <scope>NUCLEOTIDE SEQUENCE</scope>
</reference>
<evidence type="ECO:0000256" key="1">
    <source>
        <dbReference type="SAM" id="MobiDB-lite"/>
    </source>
</evidence>
<dbReference type="EMBL" id="LAZR01000746">
    <property type="protein sequence ID" value="KKN58882.1"/>
    <property type="molecule type" value="Genomic_DNA"/>
</dbReference>
<evidence type="ECO:0000313" key="2">
    <source>
        <dbReference type="EMBL" id="KKN58882.1"/>
    </source>
</evidence>
<name>A0A0F9S9F3_9ZZZZ</name>
<proteinExistence type="predicted"/>
<feature type="region of interest" description="Disordered" evidence="1">
    <location>
        <begin position="1"/>
        <end position="26"/>
    </location>
</feature>
<accession>A0A0F9S9F3</accession>
<gene>
    <name evidence="2" type="ORF">LCGC14_0547890</name>
</gene>
<sequence>MSSQEVLEGKITQVLDREPHTTTKGKETTRQLIVLSKGGMAIKIYCYGMDDMDRYRGVNVKISGLSESFKKDGSYMANYQTEFADRVESDPTDEHNINDNDLIASDSLETHYKVKDNITPGGTPIHKGSNTIILQDKEELSQFTVTVTRSKDYQSIALTEEFVGSFSEIDSYWADLNRKALILLGKMPKL</sequence>